<dbReference type="AlphaFoldDB" id="A0A0F9RP64"/>
<gene>
    <name evidence="1" type="ORF">LCGC14_0871590</name>
</gene>
<organism evidence="1">
    <name type="scientific">marine sediment metagenome</name>
    <dbReference type="NCBI Taxonomy" id="412755"/>
    <lineage>
        <taxon>unclassified sequences</taxon>
        <taxon>metagenomes</taxon>
        <taxon>ecological metagenomes</taxon>
    </lineage>
</organism>
<protein>
    <submittedName>
        <fullName evidence="1">Uncharacterized protein</fullName>
    </submittedName>
</protein>
<evidence type="ECO:0000313" key="1">
    <source>
        <dbReference type="EMBL" id="KKN26751.1"/>
    </source>
</evidence>
<sequence length="145" mass="16538">MGQRSPYADGLASPQAVFETNYTINEVLPADLTGTNKVCLIAYNNNVINSLQYDQNLDQFTRLTPLDFAPDPVPRSFRYVILERKILKATKLCQVNGQDVILVVGYFRILGLFGHLNKFDTVFVLRYNNNTWEYLPLSTNNNETL</sequence>
<dbReference type="EMBL" id="LAZR01002697">
    <property type="protein sequence ID" value="KKN26751.1"/>
    <property type="molecule type" value="Genomic_DNA"/>
</dbReference>
<proteinExistence type="predicted"/>
<reference evidence="1" key="1">
    <citation type="journal article" date="2015" name="Nature">
        <title>Complex archaea that bridge the gap between prokaryotes and eukaryotes.</title>
        <authorList>
            <person name="Spang A."/>
            <person name="Saw J.H."/>
            <person name="Jorgensen S.L."/>
            <person name="Zaremba-Niedzwiedzka K."/>
            <person name="Martijn J."/>
            <person name="Lind A.E."/>
            <person name="van Eijk R."/>
            <person name="Schleper C."/>
            <person name="Guy L."/>
            <person name="Ettema T.J."/>
        </authorList>
    </citation>
    <scope>NUCLEOTIDE SEQUENCE</scope>
</reference>
<name>A0A0F9RP64_9ZZZZ</name>
<comment type="caution">
    <text evidence="1">The sequence shown here is derived from an EMBL/GenBank/DDBJ whole genome shotgun (WGS) entry which is preliminary data.</text>
</comment>
<accession>A0A0F9RP64</accession>